<dbReference type="Proteomes" id="UP000075683">
    <property type="component" value="Unassembled WGS sequence"/>
</dbReference>
<comment type="caution">
    <text evidence="1">The sequence shown here is derived from an EMBL/GenBank/DDBJ whole genome shotgun (WGS) entry which is preliminary data.</text>
</comment>
<evidence type="ECO:0000313" key="1">
    <source>
        <dbReference type="EMBL" id="KYD14444.1"/>
    </source>
</evidence>
<gene>
    <name evidence="1" type="ORF">B4135_2871</name>
</gene>
<organism evidence="1 2">
    <name type="scientific">Caldibacillus debilis</name>
    <dbReference type="NCBI Taxonomy" id="301148"/>
    <lineage>
        <taxon>Bacteria</taxon>
        <taxon>Bacillati</taxon>
        <taxon>Bacillota</taxon>
        <taxon>Bacilli</taxon>
        <taxon>Bacillales</taxon>
        <taxon>Bacillaceae</taxon>
        <taxon>Caldibacillus</taxon>
    </lineage>
</organism>
<sequence>MIMLHLLLNSIFFEKGKKAIGKREPHRFFKAGMIHLL</sequence>
<reference evidence="1 2" key="1">
    <citation type="submission" date="2016-01" db="EMBL/GenBank/DDBJ databases">
        <title>Draft Genome Sequences of Seven Thermophilic Sporeformers Isolated from Foods.</title>
        <authorList>
            <person name="Berendsen E.M."/>
            <person name="Wells-Bennik M.H."/>
            <person name="Krawcyk A.O."/>
            <person name="De Jong A."/>
            <person name="Holsappel S."/>
            <person name="Eijlander R.T."/>
            <person name="Kuipers O.P."/>
        </authorList>
    </citation>
    <scope>NUCLEOTIDE SEQUENCE [LARGE SCALE GENOMIC DNA]</scope>
    <source>
        <strain evidence="1 2">B4135</strain>
    </source>
</reference>
<name>A0A150LQ71_9BACI</name>
<proteinExistence type="predicted"/>
<protein>
    <submittedName>
        <fullName evidence="1">Uncharacterized protein</fullName>
    </submittedName>
</protein>
<dbReference type="AlphaFoldDB" id="A0A150LQ71"/>
<accession>A0A150LQ71</accession>
<dbReference type="EMBL" id="LQYT01000073">
    <property type="protein sequence ID" value="KYD14444.1"/>
    <property type="molecule type" value="Genomic_DNA"/>
</dbReference>
<evidence type="ECO:0000313" key="2">
    <source>
        <dbReference type="Proteomes" id="UP000075683"/>
    </source>
</evidence>